<keyword evidence="1" id="KW-0472">Membrane</keyword>
<keyword evidence="3" id="KW-1185">Reference proteome</keyword>
<name>A0A251UZ16_HELAN</name>
<dbReference type="Proteomes" id="UP000215914">
    <property type="component" value="Chromosome 4"/>
</dbReference>
<evidence type="ECO:0000313" key="3">
    <source>
        <dbReference type="Proteomes" id="UP000215914"/>
    </source>
</evidence>
<proteinExistence type="predicted"/>
<gene>
    <name evidence="2" type="ORF">HannXRQ_Chr04g0106081</name>
</gene>
<organism evidence="2 3">
    <name type="scientific">Helianthus annuus</name>
    <name type="common">Common sunflower</name>
    <dbReference type="NCBI Taxonomy" id="4232"/>
    <lineage>
        <taxon>Eukaryota</taxon>
        <taxon>Viridiplantae</taxon>
        <taxon>Streptophyta</taxon>
        <taxon>Embryophyta</taxon>
        <taxon>Tracheophyta</taxon>
        <taxon>Spermatophyta</taxon>
        <taxon>Magnoliopsida</taxon>
        <taxon>eudicotyledons</taxon>
        <taxon>Gunneridae</taxon>
        <taxon>Pentapetalae</taxon>
        <taxon>asterids</taxon>
        <taxon>campanulids</taxon>
        <taxon>Asterales</taxon>
        <taxon>Asteraceae</taxon>
        <taxon>Asteroideae</taxon>
        <taxon>Heliantheae alliance</taxon>
        <taxon>Heliantheae</taxon>
        <taxon>Helianthus</taxon>
    </lineage>
</organism>
<keyword evidence="1" id="KW-0812">Transmembrane</keyword>
<reference evidence="3" key="1">
    <citation type="journal article" date="2017" name="Nature">
        <title>The sunflower genome provides insights into oil metabolism, flowering and Asterid evolution.</title>
        <authorList>
            <person name="Badouin H."/>
            <person name="Gouzy J."/>
            <person name="Grassa C.J."/>
            <person name="Murat F."/>
            <person name="Staton S.E."/>
            <person name="Cottret L."/>
            <person name="Lelandais-Briere C."/>
            <person name="Owens G.L."/>
            <person name="Carrere S."/>
            <person name="Mayjonade B."/>
            <person name="Legrand L."/>
            <person name="Gill N."/>
            <person name="Kane N.C."/>
            <person name="Bowers J.E."/>
            <person name="Hubner S."/>
            <person name="Bellec A."/>
            <person name="Berard A."/>
            <person name="Berges H."/>
            <person name="Blanchet N."/>
            <person name="Boniface M.C."/>
            <person name="Brunel D."/>
            <person name="Catrice O."/>
            <person name="Chaidir N."/>
            <person name="Claudel C."/>
            <person name="Donnadieu C."/>
            <person name="Faraut T."/>
            <person name="Fievet G."/>
            <person name="Helmstetter N."/>
            <person name="King M."/>
            <person name="Knapp S.J."/>
            <person name="Lai Z."/>
            <person name="Le Paslier M.C."/>
            <person name="Lippi Y."/>
            <person name="Lorenzon L."/>
            <person name="Mandel J.R."/>
            <person name="Marage G."/>
            <person name="Marchand G."/>
            <person name="Marquand E."/>
            <person name="Bret-Mestries E."/>
            <person name="Morien E."/>
            <person name="Nambeesan S."/>
            <person name="Nguyen T."/>
            <person name="Pegot-Espagnet P."/>
            <person name="Pouilly N."/>
            <person name="Raftis F."/>
            <person name="Sallet E."/>
            <person name="Schiex T."/>
            <person name="Thomas J."/>
            <person name="Vandecasteele C."/>
            <person name="Vares D."/>
            <person name="Vear F."/>
            <person name="Vautrin S."/>
            <person name="Crespi M."/>
            <person name="Mangin B."/>
            <person name="Burke J.M."/>
            <person name="Salse J."/>
            <person name="Munos S."/>
            <person name="Vincourt P."/>
            <person name="Rieseberg L.H."/>
            <person name="Langlade N.B."/>
        </authorList>
    </citation>
    <scope>NUCLEOTIDE SEQUENCE [LARGE SCALE GENOMIC DNA]</scope>
    <source>
        <strain evidence="3">cv. SF193</strain>
    </source>
</reference>
<protein>
    <submittedName>
        <fullName evidence="2">Uncharacterized protein</fullName>
    </submittedName>
</protein>
<dbReference type="InParanoid" id="A0A251UZ16"/>
<sequence length="130" mass="14742">MKTGRPPLVVAAFGDCNSDGRRHRRRWSFPVPINQRHHGPLSPISSSDRTRIRRGGRRAAMGLVLLFQFLFGSRLSVAGIGLVRVLFRLRFELRRITSSAPTVSDNRSHSLGFFPILLVCYLQEIVMQPM</sequence>
<evidence type="ECO:0000313" key="2">
    <source>
        <dbReference type="EMBL" id="OTG27982.1"/>
    </source>
</evidence>
<evidence type="ECO:0000256" key="1">
    <source>
        <dbReference type="SAM" id="Phobius"/>
    </source>
</evidence>
<dbReference type="EMBL" id="CM007893">
    <property type="protein sequence ID" value="OTG27982.1"/>
    <property type="molecule type" value="Genomic_DNA"/>
</dbReference>
<dbReference type="AlphaFoldDB" id="A0A251UZ16"/>
<feature type="transmembrane region" description="Helical" evidence="1">
    <location>
        <begin position="59"/>
        <end position="87"/>
    </location>
</feature>
<accession>A0A251UZ16</accession>
<keyword evidence="1" id="KW-1133">Transmembrane helix</keyword>